<name>A0A0G1GDW8_9BACT</name>
<evidence type="ECO:0000313" key="2">
    <source>
        <dbReference type="EMBL" id="KKS97063.1"/>
    </source>
</evidence>
<dbReference type="Proteomes" id="UP000034090">
    <property type="component" value="Unassembled WGS sequence"/>
</dbReference>
<sequence>MALIKYLKEGLIKGFFWAIGVTLGFAFVSVVLVTILSKAGGLPVIGGWIANIVEATQSSLVTKTPVVPDPN</sequence>
<keyword evidence="1" id="KW-0812">Transmembrane</keyword>
<keyword evidence="1" id="KW-0472">Membrane</keyword>
<proteinExistence type="predicted"/>
<accession>A0A0G1GDW8</accession>
<protein>
    <submittedName>
        <fullName evidence="2">Uncharacterized protein</fullName>
    </submittedName>
</protein>
<dbReference type="EMBL" id="LCFQ01000013">
    <property type="protein sequence ID" value="KKS97063.1"/>
    <property type="molecule type" value="Genomic_DNA"/>
</dbReference>
<evidence type="ECO:0000313" key="3">
    <source>
        <dbReference type="Proteomes" id="UP000034090"/>
    </source>
</evidence>
<feature type="transmembrane region" description="Helical" evidence="1">
    <location>
        <begin position="15"/>
        <end position="36"/>
    </location>
</feature>
<dbReference type="AlphaFoldDB" id="A0A0G1GDW8"/>
<dbReference type="InterPro" id="IPR043723">
    <property type="entry name" value="DUF5665"/>
</dbReference>
<keyword evidence="1" id="KW-1133">Transmembrane helix</keyword>
<reference evidence="2 3" key="1">
    <citation type="journal article" date="2015" name="Nature">
        <title>rRNA introns, odd ribosomes, and small enigmatic genomes across a large radiation of phyla.</title>
        <authorList>
            <person name="Brown C.T."/>
            <person name="Hug L.A."/>
            <person name="Thomas B.C."/>
            <person name="Sharon I."/>
            <person name="Castelle C.J."/>
            <person name="Singh A."/>
            <person name="Wilkins M.J."/>
            <person name="Williams K.H."/>
            <person name="Banfield J.F."/>
        </authorList>
    </citation>
    <scope>NUCLEOTIDE SEQUENCE [LARGE SCALE GENOMIC DNA]</scope>
</reference>
<gene>
    <name evidence="2" type="ORF">UV74_C0013G0185</name>
</gene>
<organism evidence="2 3">
    <name type="scientific">Candidatus Woesebacteria bacterium GW2011_GWB1_43_14</name>
    <dbReference type="NCBI Taxonomy" id="1618578"/>
    <lineage>
        <taxon>Bacteria</taxon>
        <taxon>Candidatus Woeseibacteriota</taxon>
    </lineage>
</organism>
<dbReference type="STRING" id="1618578.UV74_C0013G0185"/>
<comment type="caution">
    <text evidence="2">The sequence shown here is derived from an EMBL/GenBank/DDBJ whole genome shotgun (WGS) entry which is preliminary data.</text>
</comment>
<dbReference type="Pfam" id="PF18910">
    <property type="entry name" value="DUF5665"/>
    <property type="match status" value="1"/>
</dbReference>
<evidence type="ECO:0000256" key="1">
    <source>
        <dbReference type="SAM" id="Phobius"/>
    </source>
</evidence>